<evidence type="ECO:0000313" key="11">
    <source>
        <dbReference type="Proteomes" id="UP000390763"/>
    </source>
</evidence>
<dbReference type="InterPro" id="IPR022749">
    <property type="entry name" value="D12N6_MeTrfase_N"/>
</dbReference>
<evidence type="ECO:0000259" key="9">
    <source>
        <dbReference type="Pfam" id="PF12161"/>
    </source>
</evidence>
<dbReference type="Gene3D" id="1.20.1260.30">
    <property type="match status" value="1"/>
</dbReference>
<evidence type="ECO:0000256" key="4">
    <source>
        <dbReference type="ARBA" id="ARBA00022679"/>
    </source>
</evidence>
<dbReference type="InterPro" id="IPR003356">
    <property type="entry name" value="DNA_methylase_A-5"/>
</dbReference>
<dbReference type="SUPFAM" id="SSF53335">
    <property type="entry name" value="S-adenosyl-L-methionine-dependent methyltransferases"/>
    <property type="match status" value="1"/>
</dbReference>
<evidence type="ECO:0000256" key="1">
    <source>
        <dbReference type="ARBA" id="ARBA00006594"/>
    </source>
</evidence>
<evidence type="ECO:0000256" key="7">
    <source>
        <dbReference type="ARBA" id="ARBA00047942"/>
    </source>
</evidence>
<dbReference type="Gene3D" id="3.40.50.150">
    <property type="entry name" value="Vaccinia Virus protein VP39"/>
    <property type="match status" value="1"/>
</dbReference>
<evidence type="ECO:0000259" key="8">
    <source>
        <dbReference type="Pfam" id="PF02384"/>
    </source>
</evidence>
<dbReference type="GO" id="GO:0009007">
    <property type="term" value="F:site-specific DNA-methyltransferase (adenine-specific) activity"/>
    <property type="evidence" value="ECO:0007669"/>
    <property type="project" value="UniProtKB-EC"/>
</dbReference>
<comment type="caution">
    <text evidence="10">The sequence shown here is derived from an EMBL/GenBank/DDBJ whole genome shotgun (WGS) entry which is preliminary data.</text>
</comment>
<feature type="domain" description="N6 adenine-specific DNA methyltransferase N-terminal" evidence="9">
    <location>
        <begin position="6"/>
        <end position="148"/>
    </location>
</feature>
<keyword evidence="5" id="KW-0949">S-adenosyl-L-methionine</keyword>
<dbReference type="PANTHER" id="PTHR42933:SF3">
    <property type="entry name" value="TYPE I RESTRICTION ENZYME MJAVIII METHYLASE SUBUNIT"/>
    <property type="match status" value="1"/>
</dbReference>
<evidence type="ECO:0000256" key="2">
    <source>
        <dbReference type="ARBA" id="ARBA00011900"/>
    </source>
</evidence>
<evidence type="ECO:0000256" key="6">
    <source>
        <dbReference type="ARBA" id="ARBA00022747"/>
    </source>
</evidence>
<comment type="similarity">
    <text evidence="1">Belongs to the N(4)/N(6)-methyltransferase family.</text>
</comment>
<dbReference type="EMBL" id="VZBT01000037">
    <property type="protein sequence ID" value="MQO03275.1"/>
    <property type="molecule type" value="Genomic_DNA"/>
</dbReference>
<sequence>MITGEIKNKIDQIWDTFFVAGITNPITVLEQMTYIFFMKMLDDKQLQEEENARDWDSVVQNPTFPEGKIWVNPDAVGDEEKAGIPYESLRWHVFKNLDAAEMFRVVRQYVFEFIKHIGTGEESAYSRYMKSAIFLIPNARTLARVIDDVNDLDMNNRDAMGDVYEYILGKMAASGTNGQFRTPRHIIRMIVEMMQPNPKDYICDPAMGSAGFLVEAVKYIKENYETAAYVSEDVHHMKTSMINGYDTDQTMLRIGAMNLLLHDITAPELAWRDSLSEQNEDQSCYSLIMANPPFAGSLDKGNVNKKILAYANTSKTELLFLAQFVRSLELGGRCASIVPDGVLFGTSRAHVAIRKEIVDNQQLRAVISMPSGVFKPYAGVSTAVLVFSKTNCGGTDKVWFYDMKADGYSLDDKRTPIADNDIPDVVNRFLHPESEDSRTRKDQSFFVPVEEIRQNDYDLSINKYKEIEREKVEYEPVKDILVRLEENEGEFLKGYRELCKMLEKDEDLEKDMEKNSEKEKEEMA</sequence>
<dbReference type="GO" id="GO:0008170">
    <property type="term" value="F:N-methyltransferase activity"/>
    <property type="evidence" value="ECO:0007669"/>
    <property type="project" value="InterPro"/>
</dbReference>
<dbReference type="Proteomes" id="UP000390763">
    <property type="component" value="Unassembled WGS sequence"/>
</dbReference>
<feature type="domain" description="DNA methylase adenine-specific" evidence="8">
    <location>
        <begin position="156"/>
        <end position="471"/>
    </location>
</feature>
<dbReference type="GO" id="GO:0009307">
    <property type="term" value="P:DNA restriction-modification system"/>
    <property type="evidence" value="ECO:0007669"/>
    <property type="project" value="UniProtKB-KW"/>
</dbReference>
<evidence type="ECO:0000256" key="5">
    <source>
        <dbReference type="ARBA" id="ARBA00022691"/>
    </source>
</evidence>
<organism evidence="10 11">
    <name type="scientific">Segatella copri</name>
    <dbReference type="NCBI Taxonomy" id="165179"/>
    <lineage>
        <taxon>Bacteria</taxon>
        <taxon>Pseudomonadati</taxon>
        <taxon>Bacteroidota</taxon>
        <taxon>Bacteroidia</taxon>
        <taxon>Bacteroidales</taxon>
        <taxon>Prevotellaceae</taxon>
        <taxon>Segatella</taxon>
    </lineage>
</organism>
<dbReference type="InterPro" id="IPR038333">
    <property type="entry name" value="T1MK-like_N_sf"/>
</dbReference>
<keyword evidence="6" id="KW-0680">Restriction system</keyword>
<dbReference type="GO" id="GO:0032259">
    <property type="term" value="P:methylation"/>
    <property type="evidence" value="ECO:0007669"/>
    <property type="project" value="UniProtKB-KW"/>
</dbReference>
<dbReference type="GO" id="GO:0003677">
    <property type="term" value="F:DNA binding"/>
    <property type="evidence" value="ECO:0007669"/>
    <property type="project" value="InterPro"/>
</dbReference>
<evidence type="ECO:0000256" key="3">
    <source>
        <dbReference type="ARBA" id="ARBA00022603"/>
    </source>
</evidence>
<proteinExistence type="inferred from homology"/>
<dbReference type="PANTHER" id="PTHR42933">
    <property type="entry name" value="SLR6095 PROTEIN"/>
    <property type="match status" value="1"/>
</dbReference>
<reference evidence="11" key="1">
    <citation type="submission" date="2019-09" db="EMBL/GenBank/DDBJ databases">
        <title>Distinct polysaccharide growth profiles of human intestinal Prevotella copri isolates.</title>
        <authorList>
            <person name="Fehlner-Peach H."/>
            <person name="Magnabosco C."/>
            <person name="Raghavan V."/>
            <person name="Scher J.U."/>
            <person name="Tett A."/>
            <person name="Cox L.M."/>
            <person name="Gottsegen C."/>
            <person name="Watters A."/>
            <person name="Wiltshire- Gordon J.D."/>
            <person name="Segata N."/>
            <person name="Bonneau R."/>
            <person name="Littman D.R."/>
        </authorList>
    </citation>
    <scope>NUCLEOTIDE SEQUENCE [LARGE SCALE GENOMIC DNA]</scope>
    <source>
        <strain evidence="11">iAK279</strain>
    </source>
</reference>
<accession>A0AB35ZE69</accession>
<keyword evidence="4" id="KW-0808">Transferase</keyword>
<gene>
    <name evidence="10" type="ORF">F7D62_03940</name>
</gene>
<dbReference type="Pfam" id="PF12161">
    <property type="entry name" value="HsdM_N"/>
    <property type="match status" value="1"/>
</dbReference>
<dbReference type="InterPro" id="IPR051537">
    <property type="entry name" value="DNA_Adenine_Mtase"/>
</dbReference>
<name>A0AB35ZE69_9BACT</name>
<dbReference type="Pfam" id="PF02384">
    <property type="entry name" value="N6_Mtase"/>
    <property type="match status" value="1"/>
</dbReference>
<comment type="catalytic activity">
    <reaction evidence="7">
        <text>a 2'-deoxyadenosine in DNA + S-adenosyl-L-methionine = an N(6)-methyl-2'-deoxyadenosine in DNA + S-adenosyl-L-homocysteine + H(+)</text>
        <dbReference type="Rhea" id="RHEA:15197"/>
        <dbReference type="Rhea" id="RHEA-COMP:12418"/>
        <dbReference type="Rhea" id="RHEA-COMP:12419"/>
        <dbReference type="ChEBI" id="CHEBI:15378"/>
        <dbReference type="ChEBI" id="CHEBI:57856"/>
        <dbReference type="ChEBI" id="CHEBI:59789"/>
        <dbReference type="ChEBI" id="CHEBI:90615"/>
        <dbReference type="ChEBI" id="CHEBI:90616"/>
        <dbReference type="EC" id="2.1.1.72"/>
    </reaction>
</comment>
<dbReference type="EC" id="2.1.1.72" evidence="2"/>
<dbReference type="InterPro" id="IPR029063">
    <property type="entry name" value="SAM-dependent_MTases_sf"/>
</dbReference>
<evidence type="ECO:0000313" key="10">
    <source>
        <dbReference type="EMBL" id="MQO03275.1"/>
    </source>
</evidence>
<dbReference type="AlphaFoldDB" id="A0AB35ZE69"/>
<protein>
    <recommendedName>
        <fullName evidence="2">site-specific DNA-methyltransferase (adenine-specific)</fullName>
        <ecNumber evidence="2">2.1.1.72</ecNumber>
    </recommendedName>
</protein>
<keyword evidence="3 10" id="KW-0489">Methyltransferase</keyword>
<dbReference type="PRINTS" id="PR00507">
    <property type="entry name" value="N12N6MTFRASE"/>
</dbReference>
<dbReference type="RefSeq" id="WP_153088877.1">
    <property type="nucleotide sequence ID" value="NZ_VZAT01000082.1"/>
</dbReference>